<reference evidence="4" key="1">
    <citation type="submission" date="2016-10" db="EMBL/GenBank/DDBJ databases">
        <authorList>
            <person name="Varghese N."/>
            <person name="Submissions S."/>
        </authorList>
    </citation>
    <scope>NUCLEOTIDE SEQUENCE [LARGE SCALE GENOMIC DNA]</scope>
    <source>
        <strain evidence="4">DSM 26348</strain>
    </source>
</reference>
<keyword evidence="1" id="KW-0472">Membrane</keyword>
<dbReference type="STRING" id="1576369.SAMN05421753_10156"/>
<keyword evidence="1" id="KW-1133">Transmembrane helix</keyword>
<keyword evidence="4" id="KW-1185">Reference proteome</keyword>
<feature type="transmembrane region" description="Helical" evidence="1">
    <location>
        <begin position="128"/>
        <end position="148"/>
    </location>
</feature>
<dbReference type="PANTHER" id="PTHR37464:SF1">
    <property type="entry name" value="BLL2463 PROTEIN"/>
    <property type="match status" value="1"/>
</dbReference>
<proteinExistence type="predicted"/>
<feature type="transmembrane region" description="Helical" evidence="1">
    <location>
        <begin position="786"/>
        <end position="805"/>
    </location>
</feature>
<feature type="transmembrane region" description="Helical" evidence="1">
    <location>
        <begin position="86"/>
        <end position="107"/>
    </location>
</feature>
<dbReference type="EMBL" id="FOQD01000001">
    <property type="protein sequence ID" value="SFH53466.1"/>
    <property type="molecule type" value="Genomic_DNA"/>
</dbReference>
<dbReference type="OrthoDB" id="242438at2"/>
<organism evidence="3 4">
    <name type="scientific">Planctomicrobium piriforme</name>
    <dbReference type="NCBI Taxonomy" id="1576369"/>
    <lineage>
        <taxon>Bacteria</taxon>
        <taxon>Pseudomonadati</taxon>
        <taxon>Planctomycetota</taxon>
        <taxon>Planctomycetia</taxon>
        <taxon>Planctomycetales</taxon>
        <taxon>Planctomycetaceae</taxon>
        <taxon>Planctomicrobium</taxon>
    </lineage>
</organism>
<dbReference type="Proteomes" id="UP000199518">
    <property type="component" value="Unassembled WGS sequence"/>
</dbReference>
<dbReference type="Gene3D" id="3.40.50.880">
    <property type="match status" value="1"/>
</dbReference>
<accession>A0A1I3AUJ9</accession>
<dbReference type="RefSeq" id="WP_139228138.1">
    <property type="nucleotide sequence ID" value="NZ_FOQD01000001.1"/>
</dbReference>
<evidence type="ECO:0000313" key="3">
    <source>
        <dbReference type="EMBL" id="SFH53466.1"/>
    </source>
</evidence>
<protein>
    <submittedName>
        <fullName evidence="3">N-terminal double-transmembrane domain-containing protein</fullName>
    </submittedName>
</protein>
<gene>
    <name evidence="3" type="ORF">SAMN05421753_10156</name>
</gene>
<dbReference type="PANTHER" id="PTHR37464">
    <property type="entry name" value="BLL2463 PROTEIN"/>
    <property type="match status" value="1"/>
</dbReference>
<keyword evidence="1 3" id="KW-0812">Transmembrane</keyword>
<dbReference type="AlphaFoldDB" id="A0A1I3AUJ9"/>
<name>A0A1I3AUJ9_9PLAN</name>
<evidence type="ECO:0000256" key="1">
    <source>
        <dbReference type="SAM" id="Phobius"/>
    </source>
</evidence>
<feature type="transmembrane region" description="Helical" evidence="1">
    <location>
        <begin position="55"/>
        <end position="74"/>
    </location>
</feature>
<dbReference type="SUPFAM" id="SSF52317">
    <property type="entry name" value="Class I glutamine amidotransferase-like"/>
    <property type="match status" value="1"/>
</dbReference>
<dbReference type="InterPro" id="IPR036465">
    <property type="entry name" value="vWFA_dom_sf"/>
</dbReference>
<dbReference type="NCBIfam" id="TIGR02226">
    <property type="entry name" value="two_anch"/>
    <property type="match status" value="1"/>
</dbReference>
<dbReference type="InterPro" id="IPR011933">
    <property type="entry name" value="Double_TM_dom"/>
</dbReference>
<feature type="domain" description="Aerotolerance regulator N-terminal" evidence="2">
    <location>
        <begin position="1"/>
        <end position="76"/>
    </location>
</feature>
<dbReference type="Pfam" id="PF07584">
    <property type="entry name" value="BatA"/>
    <property type="match status" value="1"/>
</dbReference>
<evidence type="ECO:0000313" key="4">
    <source>
        <dbReference type="Proteomes" id="UP000199518"/>
    </source>
</evidence>
<feature type="transmembrane region" description="Helical" evidence="1">
    <location>
        <begin position="6"/>
        <end position="25"/>
    </location>
</feature>
<evidence type="ECO:0000259" key="2">
    <source>
        <dbReference type="Pfam" id="PF07584"/>
    </source>
</evidence>
<dbReference type="InterPro" id="IPR029062">
    <property type="entry name" value="Class_I_gatase-like"/>
</dbReference>
<dbReference type="InterPro" id="IPR024163">
    <property type="entry name" value="Aerotolerance_reg_N"/>
</dbReference>
<sequence>MSFLNSSLLLGLGFLALPVILHFLLKQKPKKLLFPALRLLQQRQRQSVRRLRMRHVVLMLLRMLALGIVVFALARPSVPPANYSLTIRETAILLAVIAIGIASYLFAVRRLRRRALPQYQQQAKQSSLRNWTTVIVLAALLLLVGWPYQRRIAAEFSQPRSVTSLDLPVAGVMLFDNSLSMTYLEAGETSLDRARTIAKSHLQSLPTGSRIAVGDTGSDRPIPFQTTIVSAQGRIDSLENVPTLIPFDDRLREAIKSQEDDRRRILSDQSSVDEKQRKDRYIRRVYLFTDLAKSAWRTAGSSLLLADLQREQSINVYLVDVGRTNGRDQAITAVSLSGDRIPVGGELVVSSTLQSQGEDIPAQGIELLFENKTGETIKQGQSTVRLDANLPAQVQFPLISGFTQRWLQGETRLIGSDPLTFDNTRYFTVEVSEPPPVLVLAPDAATAQAWMTALAPHDRSSAALNRFKPHFEPFSKLPELNLALFPAVTMVNCIRPTDEAWSQLGKYVEGGGGLIVILGSPDIRSDFYRRALPQQFLPGMPDSYQSIGEWSFSITERNHPLFSIFRRLENYGSFSMFENVVYVTRFWKVTPAEGAHVLATYSDPEHWPAILERSYGKGRSVMLTTAAHLPDNPNQRWNNLPSPLLDAWLFLSFVEQMTDYVSRFSDERRAFLAGETPVVKIAAQPVERNFLLKQPDLRQSRLVIPPGATSVVIENISTPGHYQLIDPDSREAVGAFSINAPPEESDLTRLTAQDLNDRLGVDRYQIAQSLEELKDRINAADLGQEIFPLLLVLVIVIFCGEHLVANRFYEQTA</sequence>
<dbReference type="Gene3D" id="3.40.50.410">
    <property type="entry name" value="von Willebrand factor, type A domain"/>
    <property type="match status" value="1"/>
</dbReference>